<dbReference type="InterPro" id="IPR017938">
    <property type="entry name" value="Riboflavin_synthase-like_b-brl"/>
</dbReference>
<dbReference type="InterPro" id="IPR050607">
    <property type="entry name" value="NOS"/>
</dbReference>
<keyword evidence="10" id="KW-0112">Calmodulin-binding</keyword>
<name>A0A7S2REH8_9STRA</name>
<evidence type="ECO:0000256" key="2">
    <source>
        <dbReference type="ARBA" id="ARBA00001974"/>
    </source>
</evidence>
<dbReference type="InterPro" id="IPR044943">
    <property type="entry name" value="NOS_dom_1"/>
</dbReference>
<dbReference type="PANTHER" id="PTHR43410">
    <property type="entry name" value="NITRIC OXIDE SYNTHASE OXYGENASE"/>
    <property type="match status" value="1"/>
</dbReference>
<keyword evidence="6" id="KW-0285">Flavoprotein</keyword>
<evidence type="ECO:0000256" key="12">
    <source>
        <dbReference type="ARBA" id="ARBA00023004"/>
    </source>
</evidence>
<dbReference type="Pfam" id="PF00258">
    <property type="entry name" value="Flavodoxin_1"/>
    <property type="match status" value="1"/>
</dbReference>
<evidence type="ECO:0000256" key="9">
    <source>
        <dbReference type="ARBA" id="ARBA00022827"/>
    </source>
</evidence>
<dbReference type="Gene3D" id="3.90.440.10">
    <property type="entry name" value="Nitric Oxide Synthase,Heme Domain,Chain A domain 2"/>
    <property type="match status" value="1"/>
</dbReference>
<feature type="compositionally biased region" description="Basic residues" evidence="13">
    <location>
        <begin position="1"/>
        <end position="27"/>
    </location>
</feature>
<feature type="domain" description="Flavodoxin-like" evidence="14">
    <location>
        <begin position="595"/>
        <end position="748"/>
    </location>
</feature>
<evidence type="ECO:0000256" key="1">
    <source>
        <dbReference type="ARBA" id="ARBA00001917"/>
    </source>
</evidence>
<dbReference type="Gene3D" id="3.90.340.10">
    <property type="entry name" value="Nitric Oxide Synthase, Chain A, domain 1"/>
    <property type="match status" value="1"/>
</dbReference>
<dbReference type="InterPro" id="IPR017927">
    <property type="entry name" value="FAD-bd_FR_type"/>
</dbReference>
<feature type="domain" description="FAD-binding FR-type" evidence="15">
    <location>
        <begin position="796"/>
        <end position="1010"/>
    </location>
</feature>
<keyword evidence="9" id="KW-0274">FAD</keyword>
<dbReference type="PROSITE" id="PS51384">
    <property type="entry name" value="FAD_FR"/>
    <property type="match status" value="1"/>
</dbReference>
<gene>
    <name evidence="16" type="ORF">EANT1437_LOCUS6322</name>
</gene>
<dbReference type="PANTHER" id="PTHR43410:SF1">
    <property type="entry name" value="NITRIC OXIDE SYNTHASE"/>
    <property type="match status" value="1"/>
</dbReference>
<dbReference type="Gene3D" id="3.40.50.80">
    <property type="entry name" value="Nucleotide-binding domain of ferredoxin-NADP reductase (FNR) module"/>
    <property type="match status" value="1"/>
</dbReference>
<dbReference type="InterPro" id="IPR001709">
    <property type="entry name" value="Flavoprot_Pyr_Nucl_cyt_Rdtase"/>
</dbReference>
<keyword evidence="8" id="KW-0479">Metal-binding</keyword>
<evidence type="ECO:0000256" key="13">
    <source>
        <dbReference type="SAM" id="MobiDB-lite"/>
    </source>
</evidence>
<dbReference type="InterPro" id="IPR044940">
    <property type="entry name" value="NOS_dom_2"/>
</dbReference>
<dbReference type="GO" id="GO:0046872">
    <property type="term" value="F:metal ion binding"/>
    <property type="evidence" value="ECO:0007669"/>
    <property type="project" value="UniProtKB-KW"/>
</dbReference>
<proteinExistence type="inferred from homology"/>
<dbReference type="PROSITE" id="PS50902">
    <property type="entry name" value="FLAVODOXIN_LIKE"/>
    <property type="match status" value="1"/>
</dbReference>
<comment type="cofactor">
    <cofactor evidence="2">
        <name>FAD</name>
        <dbReference type="ChEBI" id="CHEBI:57692"/>
    </cofactor>
</comment>
<feature type="region of interest" description="Disordered" evidence="13">
    <location>
        <begin position="1"/>
        <end position="49"/>
    </location>
</feature>
<dbReference type="InterPro" id="IPR044944">
    <property type="entry name" value="NOS_dom_3"/>
</dbReference>
<dbReference type="EMBL" id="HBHI01012389">
    <property type="protein sequence ID" value="CAD9668827.1"/>
    <property type="molecule type" value="Transcribed_RNA"/>
</dbReference>
<reference evidence="16" key="1">
    <citation type="submission" date="2021-01" db="EMBL/GenBank/DDBJ databases">
        <authorList>
            <person name="Corre E."/>
            <person name="Pelletier E."/>
            <person name="Niang G."/>
            <person name="Scheremetjew M."/>
            <person name="Finn R."/>
            <person name="Kale V."/>
            <person name="Holt S."/>
            <person name="Cochrane G."/>
            <person name="Meng A."/>
            <person name="Brown T."/>
            <person name="Cohen L."/>
        </authorList>
    </citation>
    <scope>NUCLEOTIDE SEQUENCE</scope>
    <source>
        <strain evidence="16">CCMP1452</strain>
    </source>
</reference>
<evidence type="ECO:0000259" key="14">
    <source>
        <dbReference type="PROSITE" id="PS50902"/>
    </source>
</evidence>
<dbReference type="InterPro" id="IPR039261">
    <property type="entry name" value="FNR_nucleotide-bd"/>
</dbReference>
<organism evidence="16">
    <name type="scientific">Eucampia antarctica</name>
    <dbReference type="NCBI Taxonomy" id="49252"/>
    <lineage>
        <taxon>Eukaryota</taxon>
        <taxon>Sar</taxon>
        <taxon>Stramenopiles</taxon>
        <taxon>Ochrophyta</taxon>
        <taxon>Bacillariophyta</taxon>
        <taxon>Mediophyceae</taxon>
        <taxon>Biddulphiophycidae</taxon>
        <taxon>Hemiaulales</taxon>
        <taxon>Hemiaulaceae</taxon>
        <taxon>Eucampia</taxon>
    </lineage>
</organism>
<comment type="cofactor">
    <cofactor evidence="1">
        <name>FMN</name>
        <dbReference type="ChEBI" id="CHEBI:58210"/>
    </cofactor>
</comment>
<evidence type="ECO:0000256" key="8">
    <source>
        <dbReference type="ARBA" id="ARBA00022723"/>
    </source>
</evidence>
<dbReference type="InterPro" id="IPR004030">
    <property type="entry name" value="NOS_N"/>
</dbReference>
<dbReference type="GO" id="GO:0005516">
    <property type="term" value="F:calmodulin binding"/>
    <property type="evidence" value="ECO:0007669"/>
    <property type="project" value="UniProtKB-KW"/>
</dbReference>
<keyword evidence="5" id="KW-0349">Heme</keyword>
<keyword evidence="7" id="KW-0288">FMN</keyword>
<feature type="region of interest" description="Disordered" evidence="13">
    <location>
        <begin position="74"/>
        <end position="107"/>
    </location>
</feature>
<dbReference type="GO" id="GO:0010181">
    <property type="term" value="F:FMN binding"/>
    <property type="evidence" value="ECO:0007669"/>
    <property type="project" value="InterPro"/>
</dbReference>
<dbReference type="SUPFAM" id="SSF63380">
    <property type="entry name" value="Riboflavin synthase domain-like"/>
    <property type="match status" value="1"/>
</dbReference>
<evidence type="ECO:0000256" key="11">
    <source>
        <dbReference type="ARBA" id="ARBA00023002"/>
    </source>
</evidence>
<dbReference type="SUPFAM" id="SSF52343">
    <property type="entry name" value="Ferredoxin reductase-like, C-terminal NADP-linked domain"/>
    <property type="match status" value="1"/>
</dbReference>
<evidence type="ECO:0000256" key="7">
    <source>
        <dbReference type="ARBA" id="ARBA00022643"/>
    </source>
</evidence>
<dbReference type="InterPro" id="IPR023173">
    <property type="entry name" value="NADPH_Cyt_P450_Rdtase_alpha"/>
</dbReference>
<evidence type="ECO:0000256" key="5">
    <source>
        <dbReference type="ARBA" id="ARBA00022617"/>
    </source>
</evidence>
<feature type="compositionally biased region" description="Polar residues" evidence="13">
    <location>
        <begin position="28"/>
        <end position="39"/>
    </location>
</feature>
<evidence type="ECO:0000256" key="4">
    <source>
        <dbReference type="ARBA" id="ARBA00012989"/>
    </source>
</evidence>
<sequence length="1254" mass="141842">MRRASKEKKRSQFFPRVLRKGRNKRGNQTHSSSLPSTTDLKSRQISEKSKELINPITSIADDIVLSTTTPSCPFHHHPVERKQSFSTTSSSSNVSSPHPHLSVSTKYEGEEIRNIPSICTTPVAVSRKAEPETSCFSLVEQLETSEKLSVLLSEDADKHVPRHPIGCTKHECHGSMMEKKGFDAVSSELIIPVQQKLNEAVAFLRQFYSEEGVEEGEKDIHERIDEVTDAIMTYGKYTHTFEELQFGCRLAWRNTGRCIMRKVSFSLELRDCRGVLTAEECFEEIVSHLKYASNCGAIKPVISIFPPKEDGQSGPVRIWNPQLICYAAYKLHDGTIMGDPARLQFTALCVKFGWAPPPTKSSFDILPILISDEEAGHAVPKLFELPNDAVLEVELHHPEHDHFSHLNLRWYAIPAISNMGADIGGIIYQTCPFNGWYQITEISRDLLDAQRYNLAEAVAMACDIPRTTVSVWRDDVQLQMHRAILHSFALQSVSTVDHHTASEQFLDFYKSEIQKRKRCPADWVWIVPPAGGSMTGVFHQEMLNFIVKPQYRVLEPIWNENNIVVPNPVICEDCNNTCCQTQIKFDKDKAKYDRIVVYFGTETSTSLKYATKMITNIDNDCCSGPFALDNLPDIFKRKHKAPASIVKPDDDNILILVFTSTYGKGNPPSNATKFMPKMKNVKLVAGRNYDFAVFSLGNSAYTQSFAKFGHVCFNALKEVGCVPITNMKIADELKNQNESFDLFTQLLLDEKDGLLNNLERDSKIISGDTKEYDSSDDDNNNDQLCLEFVGVTKVNSMKTNNKLLHRLKESFTSEWNQRSNILGRSMDLFAFSLPEGSAESIDRLFPGDHISILPTNLKSTTDFIFRMLDMDDDLHRKDIEDEVHRRIDLAKALSDDEIFSLMKYYAQGGEARTVLELLLLENKPASVEVLASQLPPGSIPARWLLETAPKMEPRFYSIASISKETLTVSILQSLYSQETGKAGTTSAWLRSLQPGEEIKAKFSSSDFHLPDDETCPIMLFATGSGIAPFRSFWASKARNAMVLFYGTKNPKEFPFVSEIKQLRKNGIMDEIFIAYSSAPGKKKTYIQHLMMKQTDIILKHLYHKKSVTYVCGSPGMESAVREKLILILSEGNSLYPGLEVTKAAERLAFYKHTKRYISEVYGIAGLQGEVMEKVWKTSLQKVIRISSYMEKIHLPRAPSRECNSLIDSDHTSSNDIKENDVDILNPQEKDWESLELDLSSHYCNRRSSFFYRHA</sequence>
<keyword evidence="11" id="KW-0560">Oxidoreductase</keyword>
<feature type="compositionally biased region" description="Low complexity" evidence="13">
    <location>
        <begin position="84"/>
        <end position="104"/>
    </location>
</feature>
<dbReference type="Gene3D" id="3.90.1230.10">
    <property type="entry name" value="Nitric Oxide Synthase, Chain A, domain 3"/>
    <property type="match status" value="1"/>
</dbReference>
<evidence type="ECO:0000259" key="15">
    <source>
        <dbReference type="PROSITE" id="PS51384"/>
    </source>
</evidence>
<dbReference type="PRINTS" id="PR00371">
    <property type="entry name" value="FPNCR"/>
</dbReference>
<dbReference type="SUPFAM" id="SSF52218">
    <property type="entry name" value="Flavoproteins"/>
    <property type="match status" value="1"/>
</dbReference>
<dbReference type="Gene3D" id="2.40.30.10">
    <property type="entry name" value="Translation factors"/>
    <property type="match status" value="1"/>
</dbReference>
<feature type="compositionally biased region" description="Basic and acidic residues" evidence="13">
    <location>
        <begin position="40"/>
        <end position="49"/>
    </location>
</feature>
<dbReference type="Pfam" id="PF00175">
    <property type="entry name" value="NAD_binding_1"/>
    <property type="match status" value="1"/>
</dbReference>
<dbReference type="InterPro" id="IPR008254">
    <property type="entry name" value="Flavodoxin/NO_synth"/>
</dbReference>
<evidence type="ECO:0000256" key="3">
    <source>
        <dbReference type="ARBA" id="ARBA00006267"/>
    </source>
</evidence>
<comment type="similarity">
    <text evidence="3">Belongs to the NOS family.</text>
</comment>
<dbReference type="InterPro" id="IPR029039">
    <property type="entry name" value="Flavoprotein-like_sf"/>
</dbReference>
<protein>
    <recommendedName>
        <fullName evidence="4">nitric-oxide synthase (NADPH)</fullName>
        <ecNumber evidence="4">1.14.13.39</ecNumber>
    </recommendedName>
</protein>
<dbReference type="AlphaFoldDB" id="A0A7S2REH8"/>
<accession>A0A7S2REH8</accession>
<dbReference type="Gene3D" id="1.20.990.10">
    <property type="entry name" value="NADPH-cytochrome p450 Reductase, Chain A, domain 3"/>
    <property type="match status" value="1"/>
</dbReference>
<evidence type="ECO:0000256" key="6">
    <source>
        <dbReference type="ARBA" id="ARBA00022630"/>
    </source>
</evidence>
<dbReference type="Pfam" id="PF02898">
    <property type="entry name" value="NO_synthase"/>
    <property type="match status" value="1"/>
</dbReference>
<dbReference type="GO" id="GO:0004517">
    <property type="term" value="F:nitric-oxide synthase activity"/>
    <property type="evidence" value="ECO:0007669"/>
    <property type="project" value="UniProtKB-EC"/>
</dbReference>
<evidence type="ECO:0000256" key="10">
    <source>
        <dbReference type="ARBA" id="ARBA00022860"/>
    </source>
</evidence>
<dbReference type="InterPro" id="IPR001433">
    <property type="entry name" value="OxRdtase_FAD/NAD-bd"/>
</dbReference>
<dbReference type="Gene3D" id="3.40.50.360">
    <property type="match status" value="1"/>
</dbReference>
<dbReference type="InterPro" id="IPR036119">
    <property type="entry name" value="NOS_N_sf"/>
</dbReference>
<evidence type="ECO:0000313" key="16">
    <source>
        <dbReference type="EMBL" id="CAD9668827.1"/>
    </source>
</evidence>
<keyword evidence="12" id="KW-0408">Iron</keyword>
<dbReference type="GO" id="GO:0006809">
    <property type="term" value="P:nitric oxide biosynthetic process"/>
    <property type="evidence" value="ECO:0007669"/>
    <property type="project" value="InterPro"/>
</dbReference>
<dbReference type="EC" id="1.14.13.39" evidence="4"/>
<dbReference type="SUPFAM" id="SSF56512">
    <property type="entry name" value="Nitric oxide (NO) synthase oxygenase domain"/>
    <property type="match status" value="1"/>
</dbReference>